<dbReference type="RefSeq" id="WP_171606360.1">
    <property type="nucleotide sequence ID" value="NZ_WHPF01000002.1"/>
</dbReference>
<evidence type="ECO:0000313" key="1">
    <source>
        <dbReference type="EMBL" id="NNV54438.1"/>
    </source>
</evidence>
<dbReference type="EMBL" id="WHPF01000002">
    <property type="protein sequence ID" value="NNV54438.1"/>
    <property type="molecule type" value="Genomic_DNA"/>
</dbReference>
<organism evidence="1 2">
    <name type="scientific">Limnovirga soli</name>
    <dbReference type="NCBI Taxonomy" id="2656915"/>
    <lineage>
        <taxon>Bacteria</taxon>
        <taxon>Pseudomonadati</taxon>
        <taxon>Bacteroidota</taxon>
        <taxon>Chitinophagia</taxon>
        <taxon>Chitinophagales</taxon>
        <taxon>Chitinophagaceae</taxon>
        <taxon>Limnovirga</taxon>
    </lineage>
</organism>
<protein>
    <submittedName>
        <fullName evidence="1">Uncharacterized protein</fullName>
    </submittedName>
</protein>
<proteinExistence type="predicted"/>
<name>A0A8J8JS73_9BACT</name>
<evidence type="ECO:0000313" key="2">
    <source>
        <dbReference type="Proteomes" id="UP000598971"/>
    </source>
</evidence>
<dbReference type="AlphaFoldDB" id="A0A8J8JS73"/>
<keyword evidence="2" id="KW-1185">Reference proteome</keyword>
<reference evidence="1" key="1">
    <citation type="submission" date="2019-10" db="EMBL/GenBank/DDBJ databases">
        <title>Draft genome sequence of Panacibacter sp. KCS-6.</title>
        <authorList>
            <person name="Yim K.J."/>
        </authorList>
    </citation>
    <scope>NUCLEOTIDE SEQUENCE</scope>
    <source>
        <strain evidence="1">KCS-6</strain>
    </source>
</reference>
<dbReference type="Proteomes" id="UP000598971">
    <property type="component" value="Unassembled WGS sequence"/>
</dbReference>
<sequence length="85" mass="9161">MSDCNFSFTLSQPASIMVNKAKTAIENAGGSFAGNDDSGSFTLSTMAGKIEGNYSINNTHFDINITSKPMFVPCSLIENELKKFL</sequence>
<accession>A0A8J8JS73</accession>
<gene>
    <name evidence="1" type="ORF">GD597_03130</name>
</gene>
<comment type="caution">
    <text evidence="1">The sequence shown here is derived from an EMBL/GenBank/DDBJ whole genome shotgun (WGS) entry which is preliminary data.</text>
</comment>